<dbReference type="CDD" id="cd01392">
    <property type="entry name" value="HTH_LacI"/>
    <property type="match status" value="1"/>
</dbReference>
<dbReference type="GO" id="GO:0000976">
    <property type="term" value="F:transcription cis-regulatory region binding"/>
    <property type="evidence" value="ECO:0007669"/>
    <property type="project" value="TreeGrafter"/>
</dbReference>
<name>A0A939EL93_9HYPH</name>
<evidence type="ECO:0000313" key="7">
    <source>
        <dbReference type="Proteomes" id="UP000664779"/>
    </source>
</evidence>
<dbReference type="SMART" id="SM00354">
    <property type="entry name" value="HTH_LACI"/>
    <property type="match status" value="1"/>
</dbReference>
<dbReference type="RefSeq" id="WP_206938110.1">
    <property type="nucleotide sequence ID" value="NZ_JAFLNF010000001.1"/>
</dbReference>
<feature type="domain" description="HTH lacI-type" evidence="5">
    <location>
        <begin position="11"/>
        <end position="65"/>
    </location>
</feature>
<evidence type="ECO:0000256" key="4">
    <source>
        <dbReference type="ARBA" id="ARBA00023163"/>
    </source>
</evidence>
<evidence type="ECO:0000259" key="5">
    <source>
        <dbReference type="PROSITE" id="PS50932"/>
    </source>
</evidence>
<sequence>MSESFSTKPKVTSFEVAQKAGVSRSAVSRTFTDGASVSKETREKVIAAARDLGYRVNVLARSLNRRRSDLVGVVAADMDNPFRAEQVDYLSRLLLQQGFRPILLRGDPSADVSAIIGQLLQYSVAGVIVTSDTPPQQICDECHACGVPLVTINKQDPGSPVDRVQCDFEMGGRLAYEHLRTQGCERLALVTPEAASFTVAGRGKAFLAHCKGGGLPVEVFKQGRQHYDAGRTVAAQVADRWNDLDGVFCTGDYMALGLLDGLRQDHGLRVPEDLRLIGFDDIQQAAWAAYDLTTIRQSRQDLSAMAVELLVRRIDDPLLAPQVQILPVELVVRKT</sequence>
<keyword evidence="2" id="KW-0805">Transcription regulation</keyword>
<dbReference type="PANTHER" id="PTHR30146">
    <property type="entry name" value="LACI-RELATED TRANSCRIPTIONAL REPRESSOR"/>
    <property type="match status" value="1"/>
</dbReference>
<dbReference type="SUPFAM" id="SSF53822">
    <property type="entry name" value="Periplasmic binding protein-like I"/>
    <property type="match status" value="1"/>
</dbReference>
<dbReference type="GO" id="GO:0003700">
    <property type="term" value="F:DNA-binding transcription factor activity"/>
    <property type="evidence" value="ECO:0007669"/>
    <property type="project" value="TreeGrafter"/>
</dbReference>
<keyword evidence="7" id="KW-1185">Reference proteome</keyword>
<evidence type="ECO:0000256" key="1">
    <source>
        <dbReference type="ARBA" id="ARBA00022491"/>
    </source>
</evidence>
<keyword evidence="4" id="KW-0804">Transcription</keyword>
<organism evidence="6 7">
    <name type="scientific">Roseibium limicola</name>
    <dbReference type="NCBI Taxonomy" id="2816037"/>
    <lineage>
        <taxon>Bacteria</taxon>
        <taxon>Pseudomonadati</taxon>
        <taxon>Pseudomonadota</taxon>
        <taxon>Alphaproteobacteria</taxon>
        <taxon>Hyphomicrobiales</taxon>
        <taxon>Stappiaceae</taxon>
        <taxon>Roseibium</taxon>
    </lineage>
</organism>
<dbReference type="Proteomes" id="UP000664779">
    <property type="component" value="Unassembled WGS sequence"/>
</dbReference>
<dbReference type="SUPFAM" id="SSF47413">
    <property type="entry name" value="lambda repressor-like DNA-binding domains"/>
    <property type="match status" value="1"/>
</dbReference>
<protein>
    <submittedName>
        <fullName evidence="6">LacI family DNA-binding transcriptional regulator</fullName>
    </submittedName>
</protein>
<dbReference type="PROSITE" id="PS50932">
    <property type="entry name" value="HTH_LACI_2"/>
    <property type="match status" value="1"/>
</dbReference>
<evidence type="ECO:0000313" key="6">
    <source>
        <dbReference type="EMBL" id="MBO0344205.1"/>
    </source>
</evidence>
<evidence type="ECO:0000256" key="3">
    <source>
        <dbReference type="ARBA" id="ARBA00023125"/>
    </source>
</evidence>
<dbReference type="AlphaFoldDB" id="A0A939EL93"/>
<dbReference type="Pfam" id="PF00356">
    <property type="entry name" value="LacI"/>
    <property type="match status" value="1"/>
</dbReference>
<dbReference type="EMBL" id="JAFLNF010000001">
    <property type="protein sequence ID" value="MBO0344205.1"/>
    <property type="molecule type" value="Genomic_DNA"/>
</dbReference>
<gene>
    <name evidence="6" type="ORF">J0X15_03135</name>
</gene>
<proteinExistence type="predicted"/>
<evidence type="ECO:0000256" key="2">
    <source>
        <dbReference type="ARBA" id="ARBA00023015"/>
    </source>
</evidence>
<reference evidence="6" key="1">
    <citation type="submission" date="2021-03" db="EMBL/GenBank/DDBJ databases">
        <title>Roseibium sp. CAU 1637 isolated from Incheon.</title>
        <authorList>
            <person name="Kim W."/>
        </authorList>
    </citation>
    <scope>NUCLEOTIDE SEQUENCE</scope>
    <source>
        <strain evidence="6">CAU 1637</strain>
    </source>
</reference>
<dbReference type="InterPro" id="IPR000843">
    <property type="entry name" value="HTH_LacI"/>
</dbReference>
<keyword evidence="3 6" id="KW-0238">DNA-binding</keyword>
<dbReference type="InterPro" id="IPR010982">
    <property type="entry name" value="Lambda_DNA-bd_dom_sf"/>
</dbReference>
<dbReference type="InterPro" id="IPR028082">
    <property type="entry name" value="Peripla_BP_I"/>
</dbReference>
<keyword evidence="1" id="KW-0678">Repressor</keyword>
<accession>A0A939EL93</accession>
<comment type="caution">
    <text evidence="6">The sequence shown here is derived from an EMBL/GenBank/DDBJ whole genome shotgun (WGS) entry which is preliminary data.</text>
</comment>
<dbReference type="PANTHER" id="PTHR30146:SF95">
    <property type="entry name" value="RIBOSE OPERON REPRESSOR"/>
    <property type="match status" value="1"/>
</dbReference>
<dbReference type="Gene3D" id="3.40.50.2300">
    <property type="match status" value="2"/>
</dbReference>
<dbReference type="Gene3D" id="1.10.260.40">
    <property type="entry name" value="lambda repressor-like DNA-binding domains"/>
    <property type="match status" value="1"/>
</dbReference>
<dbReference type="InterPro" id="IPR046335">
    <property type="entry name" value="LacI/GalR-like_sensor"/>
</dbReference>
<dbReference type="Pfam" id="PF13377">
    <property type="entry name" value="Peripla_BP_3"/>
    <property type="match status" value="1"/>
</dbReference>
<dbReference type="CDD" id="cd06278">
    <property type="entry name" value="PBP1_LacI-like"/>
    <property type="match status" value="1"/>
</dbReference>